<dbReference type="PANTHER" id="PTHR46517">
    <property type="entry name" value="FRUCTOSE-2,6-BISPHOSPHATASE TIGAR"/>
    <property type="match status" value="1"/>
</dbReference>
<keyword evidence="5" id="KW-1185">Reference proteome</keyword>
<dbReference type="PIRSF" id="PIRSF000709">
    <property type="entry name" value="6PFK_2-Ptase"/>
    <property type="match status" value="1"/>
</dbReference>
<dbReference type="OrthoDB" id="9781415at2"/>
<protein>
    <submittedName>
        <fullName evidence="4">Putative phosphoserine phosphatase 2</fullName>
        <ecNumber evidence="4">3.1.3.3</ecNumber>
    </submittedName>
</protein>
<proteinExistence type="predicted"/>
<gene>
    <name evidence="4" type="primary">pspB_2</name>
    <name evidence="4" type="ORF">ROA7450_02118</name>
</gene>
<feature type="binding site" evidence="3">
    <location>
        <begin position="10"/>
        <end position="17"/>
    </location>
    <ligand>
        <name>substrate</name>
    </ligand>
</feature>
<evidence type="ECO:0000313" key="4">
    <source>
        <dbReference type="EMBL" id="SLN43927.1"/>
    </source>
</evidence>
<dbReference type="Gene3D" id="3.40.50.1240">
    <property type="entry name" value="Phosphoglycerate mutase-like"/>
    <property type="match status" value="1"/>
</dbReference>
<keyword evidence="1 4" id="KW-0378">Hydrolase</keyword>
<dbReference type="InterPro" id="IPR001345">
    <property type="entry name" value="PG/BPGM_mutase_AS"/>
</dbReference>
<dbReference type="AlphaFoldDB" id="A0A1X6ZAS2"/>
<dbReference type="Proteomes" id="UP000193061">
    <property type="component" value="Unassembled WGS sequence"/>
</dbReference>
<dbReference type="PANTHER" id="PTHR46517:SF1">
    <property type="entry name" value="FRUCTOSE-2,6-BISPHOSPHATASE TIGAR"/>
    <property type="match status" value="1"/>
</dbReference>
<sequence length="194" mass="21532">MNLPPIYLLRHGETVWNVERRLQGRRDSNLTVRGRAQAEAQGRLLHGVLQDKPTPDIYCSPLGRARETAEIALQGIDSDVFYDERLQEVSAGEWEGRTRPELFEELGMEDGPGTEFTLFTSAPGGETVAELRTRCAAFLSELAGPSVVITHGVTGLLLRGIAMDLDEVQLRQLERGQGCIYHLQDGVETCLKEN</sequence>
<evidence type="ECO:0000256" key="3">
    <source>
        <dbReference type="PIRSR" id="PIRSR613078-2"/>
    </source>
</evidence>
<dbReference type="RefSeq" id="WP_085805651.1">
    <property type="nucleotide sequence ID" value="NZ_FWFX01000006.1"/>
</dbReference>
<evidence type="ECO:0000256" key="2">
    <source>
        <dbReference type="PIRSR" id="PIRSR613078-1"/>
    </source>
</evidence>
<dbReference type="GO" id="GO:0005829">
    <property type="term" value="C:cytosol"/>
    <property type="evidence" value="ECO:0007669"/>
    <property type="project" value="TreeGrafter"/>
</dbReference>
<dbReference type="PROSITE" id="PS00175">
    <property type="entry name" value="PG_MUTASE"/>
    <property type="match status" value="1"/>
</dbReference>
<organism evidence="4 5">
    <name type="scientific">Roseovarius albus</name>
    <dbReference type="NCBI Taxonomy" id="1247867"/>
    <lineage>
        <taxon>Bacteria</taxon>
        <taxon>Pseudomonadati</taxon>
        <taxon>Pseudomonadota</taxon>
        <taxon>Alphaproteobacteria</taxon>
        <taxon>Rhodobacterales</taxon>
        <taxon>Roseobacteraceae</taxon>
        <taxon>Roseovarius</taxon>
    </lineage>
</organism>
<dbReference type="GO" id="GO:0045820">
    <property type="term" value="P:negative regulation of glycolytic process"/>
    <property type="evidence" value="ECO:0007669"/>
    <property type="project" value="TreeGrafter"/>
</dbReference>
<dbReference type="InterPro" id="IPR051695">
    <property type="entry name" value="Phosphoglycerate_Mutase"/>
</dbReference>
<evidence type="ECO:0000313" key="5">
    <source>
        <dbReference type="Proteomes" id="UP000193061"/>
    </source>
</evidence>
<dbReference type="GO" id="GO:0004331">
    <property type="term" value="F:fructose-2,6-bisphosphate 2-phosphatase activity"/>
    <property type="evidence" value="ECO:0007669"/>
    <property type="project" value="TreeGrafter"/>
</dbReference>
<dbReference type="GO" id="GO:0043456">
    <property type="term" value="P:regulation of pentose-phosphate shunt"/>
    <property type="evidence" value="ECO:0007669"/>
    <property type="project" value="TreeGrafter"/>
</dbReference>
<name>A0A1X6ZAS2_9RHOB</name>
<dbReference type="InterPro" id="IPR013078">
    <property type="entry name" value="His_Pase_superF_clade-1"/>
</dbReference>
<dbReference type="Pfam" id="PF00300">
    <property type="entry name" value="His_Phos_1"/>
    <property type="match status" value="1"/>
</dbReference>
<dbReference type="SMART" id="SM00855">
    <property type="entry name" value="PGAM"/>
    <property type="match status" value="1"/>
</dbReference>
<feature type="binding site" evidence="3">
    <location>
        <position position="64"/>
    </location>
    <ligand>
        <name>substrate</name>
    </ligand>
</feature>
<dbReference type="InterPro" id="IPR029033">
    <property type="entry name" value="His_PPase_superfam"/>
</dbReference>
<accession>A0A1X6ZAS2</accession>
<feature type="active site" description="Proton donor/acceptor" evidence="2">
    <location>
        <position position="88"/>
    </location>
</feature>
<reference evidence="4 5" key="1">
    <citation type="submission" date="2017-03" db="EMBL/GenBank/DDBJ databases">
        <authorList>
            <person name="Afonso C.L."/>
            <person name="Miller P.J."/>
            <person name="Scott M.A."/>
            <person name="Spackman E."/>
            <person name="Goraichik I."/>
            <person name="Dimitrov K.M."/>
            <person name="Suarez D.L."/>
            <person name="Swayne D.E."/>
        </authorList>
    </citation>
    <scope>NUCLEOTIDE SEQUENCE [LARGE SCALE GENOMIC DNA]</scope>
    <source>
        <strain evidence="4 5">CECT 7450</strain>
    </source>
</reference>
<evidence type="ECO:0000256" key="1">
    <source>
        <dbReference type="ARBA" id="ARBA00022801"/>
    </source>
</evidence>
<dbReference type="EMBL" id="FWFX01000006">
    <property type="protein sequence ID" value="SLN43927.1"/>
    <property type="molecule type" value="Genomic_DNA"/>
</dbReference>
<dbReference type="CDD" id="cd07067">
    <property type="entry name" value="HP_PGM_like"/>
    <property type="match status" value="1"/>
</dbReference>
<dbReference type="SUPFAM" id="SSF53254">
    <property type="entry name" value="Phosphoglycerate mutase-like"/>
    <property type="match status" value="1"/>
</dbReference>
<dbReference type="EC" id="3.1.3.3" evidence="4"/>
<feature type="active site" description="Tele-phosphohistidine intermediate" evidence="2">
    <location>
        <position position="11"/>
    </location>
</feature>